<dbReference type="OrthoDB" id="9923832at2759"/>
<keyword evidence="2" id="KW-1185">Reference proteome</keyword>
<evidence type="ECO:0000313" key="2">
    <source>
        <dbReference type="Proteomes" id="UP000694397"/>
    </source>
</evidence>
<name>A0A8C9R8R5_SCLFO</name>
<dbReference type="Pfam" id="PF15076">
    <property type="entry name" value="DUF4543"/>
    <property type="match status" value="1"/>
</dbReference>
<organism evidence="1 2">
    <name type="scientific">Scleropages formosus</name>
    <name type="common">Asian bonytongue</name>
    <name type="synonym">Osteoglossum formosum</name>
    <dbReference type="NCBI Taxonomy" id="113540"/>
    <lineage>
        <taxon>Eukaryota</taxon>
        <taxon>Metazoa</taxon>
        <taxon>Chordata</taxon>
        <taxon>Craniata</taxon>
        <taxon>Vertebrata</taxon>
        <taxon>Euteleostomi</taxon>
        <taxon>Actinopterygii</taxon>
        <taxon>Neopterygii</taxon>
        <taxon>Teleostei</taxon>
        <taxon>Osteoglossocephala</taxon>
        <taxon>Osteoglossomorpha</taxon>
        <taxon>Osteoglossiformes</taxon>
        <taxon>Osteoglossidae</taxon>
        <taxon>Scleropages</taxon>
    </lineage>
</organism>
<proteinExistence type="predicted"/>
<dbReference type="PANTHER" id="PTHR48415:SF1">
    <property type="entry name" value="GENE 525-RELATED"/>
    <property type="match status" value="1"/>
</dbReference>
<sequence length="91" mass="10668">MRSCVVTSFCCSNKDVYLTYASPVVTEKFAKQLLQCKREERPGKVGFLDEPMRVSPLFELAQAHETNLEHWLNPHCYWLNPHCYPRYGYPV</sequence>
<dbReference type="GeneTree" id="ENSGT01060000252565"/>
<dbReference type="AlphaFoldDB" id="A0A8C9R8R5"/>
<dbReference type="InterPro" id="IPR027870">
    <property type="entry name" value="DUF4543"/>
</dbReference>
<dbReference type="PANTHER" id="PTHR48415">
    <property type="entry name" value="GENE 525-RELATED"/>
    <property type="match status" value="1"/>
</dbReference>
<reference evidence="1 2" key="1">
    <citation type="submission" date="2019-04" db="EMBL/GenBank/DDBJ databases">
        <authorList>
            <consortium name="Wellcome Sanger Institute Data Sharing"/>
        </authorList>
    </citation>
    <scope>NUCLEOTIDE SEQUENCE [LARGE SCALE GENOMIC DNA]</scope>
</reference>
<reference evidence="1" key="2">
    <citation type="submission" date="2025-08" db="UniProtKB">
        <authorList>
            <consortium name="Ensembl"/>
        </authorList>
    </citation>
    <scope>IDENTIFICATION</scope>
</reference>
<dbReference type="Ensembl" id="ENSSFOT00015009042.2">
    <property type="protein sequence ID" value="ENSSFOP00015008917.1"/>
    <property type="gene ID" value="ENSSFOG00015005811.2"/>
</dbReference>
<accession>A0A8C9R8R5</accession>
<reference evidence="1" key="3">
    <citation type="submission" date="2025-09" db="UniProtKB">
        <authorList>
            <consortium name="Ensembl"/>
        </authorList>
    </citation>
    <scope>IDENTIFICATION</scope>
</reference>
<evidence type="ECO:0000313" key="1">
    <source>
        <dbReference type="Ensembl" id="ENSSFOP00015008917.1"/>
    </source>
</evidence>
<dbReference type="Proteomes" id="UP000694397">
    <property type="component" value="Chromosome 20"/>
</dbReference>
<protein>
    <submittedName>
        <fullName evidence="1">Uncharacterized protein</fullName>
    </submittedName>
</protein>